<dbReference type="AlphaFoldDB" id="W4L1U8"/>
<proteinExistence type="inferred from homology"/>
<dbReference type="GO" id="GO:0006508">
    <property type="term" value="P:proteolysis"/>
    <property type="evidence" value="ECO:0007669"/>
    <property type="project" value="UniProtKB-KW"/>
</dbReference>
<gene>
    <name evidence="8" type="ORF">ETSY1_45370</name>
</gene>
<dbReference type="SUPFAM" id="SSF47781">
    <property type="entry name" value="RuvA domain 2-like"/>
    <property type="match status" value="1"/>
</dbReference>
<evidence type="ECO:0000256" key="6">
    <source>
        <dbReference type="RuleBase" id="RU003797"/>
    </source>
</evidence>
<sequence length="234" mass="26075">MDAMAAGRDMDTPAYNRIKDWPEDERPRERLLQHGESVLSDAQLLALLLRTGDHASGSTAVDIARQLLSRYGENLEAVSAASVKELCESPGIGMAKACEIKAAFELDRRWLARRSGPLLQVRSSRDVANYYMPMLAGLKREQFQALLLDRKHRVMRDVMISQGSLTASVVHPREVFNPAIRDSAAAVICVHNHPSGDPQPSQEDRELTARLVEAGRLLGIPMLDHIIVGWDRYI</sequence>
<keyword evidence="3" id="KW-0378">Hydrolase</keyword>
<dbReference type="EMBL" id="AZHW01001692">
    <property type="protein sequence ID" value="ETW92063.1"/>
    <property type="molecule type" value="Genomic_DNA"/>
</dbReference>
<evidence type="ECO:0000256" key="4">
    <source>
        <dbReference type="ARBA" id="ARBA00022833"/>
    </source>
</evidence>
<keyword evidence="4" id="KW-0862">Zinc</keyword>
<organism evidence="8 9">
    <name type="scientific">Entotheonella factor</name>
    <dbReference type="NCBI Taxonomy" id="1429438"/>
    <lineage>
        <taxon>Bacteria</taxon>
        <taxon>Pseudomonadati</taxon>
        <taxon>Nitrospinota/Tectimicrobiota group</taxon>
        <taxon>Candidatus Tectimicrobiota</taxon>
        <taxon>Candidatus Entotheonellia</taxon>
        <taxon>Candidatus Entotheonellales</taxon>
        <taxon>Candidatus Entotheonellaceae</taxon>
        <taxon>Candidatus Entotheonella</taxon>
    </lineage>
</organism>
<dbReference type="Gene3D" id="3.40.140.10">
    <property type="entry name" value="Cytidine Deaminase, domain 2"/>
    <property type="match status" value="1"/>
</dbReference>
<keyword evidence="5" id="KW-0482">Metalloprotease</keyword>
<evidence type="ECO:0000256" key="2">
    <source>
        <dbReference type="ARBA" id="ARBA00022723"/>
    </source>
</evidence>
<dbReference type="SUPFAM" id="SSF102712">
    <property type="entry name" value="JAB1/MPN domain"/>
    <property type="match status" value="1"/>
</dbReference>
<dbReference type="NCBIfam" id="NF000642">
    <property type="entry name" value="PRK00024.1"/>
    <property type="match status" value="1"/>
</dbReference>
<dbReference type="PANTHER" id="PTHR30471:SF3">
    <property type="entry name" value="UPF0758 PROTEIN YEES-RELATED"/>
    <property type="match status" value="1"/>
</dbReference>
<dbReference type="InterPro" id="IPR001405">
    <property type="entry name" value="UPF0758"/>
</dbReference>
<evidence type="ECO:0000313" key="8">
    <source>
        <dbReference type="EMBL" id="ETW92063.1"/>
    </source>
</evidence>
<dbReference type="Proteomes" id="UP000019141">
    <property type="component" value="Unassembled WGS sequence"/>
</dbReference>
<keyword evidence="2" id="KW-0479">Metal-binding</keyword>
<dbReference type="InterPro" id="IPR025657">
    <property type="entry name" value="RadC_JAB"/>
</dbReference>
<keyword evidence="9" id="KW-1185">Reference proteome</keyword>
<dbReference type="NCBIfam" id="TIGR00608">
    <property type="entry name" value="radc"/>
    <property type="match status" value="1"/>
</dbReference>
<dbReference type="PROSITE" id="PS50249">
    <property type="entry name" value="MPN"/>
    <property type="match status" value="1"/>
</dbReference>
<feature type="non-terminal residue" evidence="8">
    <location>
        <position position="234"/>
    </location>
</feature>
<dbReference type="Pfam" id="PF20582">
    <property type="entry name" value="UPF0758_N"/>
    <property type="match status" value="1"/>
</dbReference>
<dbReference type="InterPro" id="IPR010994">
    <property type="entry name" value="RuvA_2-like"/>
</dbReference>
<dbReference type="PANTHER" id="PTHR30471">
    <property type="entry name" value="DNA REPAIR PROTEIN RADC"/>
    <property type="match status" value="1"/>
</dbReference>
<comment type="caution">
    <text evidence="8">The sequence shown here is derived from an EMBL/GenBank/DDBJ whole genome shotgun (WGS) entry which is preliminary data.</text>
</comment>
<dbReference type="InterPro" id="IPR046778">
    <property type="entry name" value="UPF0758_N"/>
</dbReference>
<dbReference type="InterPro" id="IPR037518">
    <property type="entry name" value="MPN"/>
</dbReference>
<dbReference type="Pfam" id="PF04002">
    <property type="entry name" value="RadC"/>
    <property type="match status" value="1"/>
</dbReference>
<evidence type="ECO:0000256" key="1">
    <source>
        <dbReference type="ARBA" id="ARBA00022670"/>
    </source>
</evidence>
<protein>
    <recommendedName>
        <fullName evidence="7">MPN domain-containing protein</fullName>
    </recommendedName>
</protein>
<evidence type="ECO:0000256" key="3">
    <source>
        <dbReference type="ARBA" id="ARBA00022801"/>
    </source>
</evidence>
<name>W4L1U8_ENTF1</name>
<evidence type="ECO:0000313" key="9">
    <source>
        <dbReference type="Proteomes" id="UP000019141"/>
    </source>
</evidence>
<dbReference type="CDD" id="cd08071">
    <property type="entry name" value="MPN_DUF2466"/>
    <property type="match status" value="1"/>
</dbReference>
<keyword evidence="1" id="KW-0645">Protease</keyword>
<dbReference type="PROSITE" id="PS01302">
    <property type="entry name" value="UPF0758"/>
    <property type="match status" value="1"/>
</dbReference>
<dbReference type="Gene3D" id="1.10.150.20">
    <property type="entry name" value="5' to 3' exonuclease, C-terminal subdomain"/>
    <property type="match status" value="1"/>
</dbReference>
<feature type="domain" description="MPN" evidence="7">
    <location>
        <begin position="120"/>
        <end position="234"/>
    </location>
</feature>
<evidence type="ECO:0000256" key="5">
    <source>
        <dbReference type="ARBA" id="ARBA00023049"/>
    </source>
</evidence>
<dbReference type="InterPro" id="IPR020891">
    <property type="entry name" value="UPF0758_CS"/>
</dbReference>
<accession>W4L1U8</accession>
<dbReference type="GO" id="GO:0046872">
    <property type="term" value="F:metal ion binding"/>
    <property type="evidence" value="ECO:0007669"/>
    <property type="project" value="UniProtKB-KW"/>
</dbReference>
<evidence type="ECO:0000259" key="7">
    <source>
        <dbReference type="PROSITE" id="PS50249"/>
    </source>
</evidence>
<dbReference type="GO" id="GO:0008237">
    <property type="term" value="F:metallopeptidase activity"/>
    <property type="evidence" value="ECO:0007669"/>
    <property type="project" value="UniProtKB-KW"/>
</dbReference>
<comment type="similarity">
    <text evidence="6">Belongs to the UPF0758 family.</text>
</comment>
<dbReference type="HOGENOM" id="CLU_073529_0_2_7"/>
<reference evidence="8 9" key="1">
    <citation type="journal article" date="2014" name="Nature">
        <title>An environmental bacterial taxon with a large and distinct metabolic repertoire.</title>
        <authorList>
            <person name="Wilson M.C."/>
            <person name="Mori T."/>
            <person name="Ruckert C."/>
            <person name="Uria A.R."/>
            <person name="Helf M.J."/>
            <person name="Takada K."/>
            <person name="Gernert C."/>
            <person name="Steffens U.A."/>
            <person name="Heycke N."/>
            <person name="Schmitt S."/>
            <person name="Rinke C."/>
            <person name="Helfrich E.J."/>
            <person name="Brachmann A.O."/>
            <person name="Gurgui C."/>
            <person name="Wakimoto T."/>
            <person name="Kracht M."/>
            <person name="Crusemann M."/>
            <person name="Hentschel U."/>
            <person name="Abe I."/>
            <person name="Matsunaga S."/>
            <person name="Kalinowski J."/>
            <person name="Takeyama H."/>
            <person name="Piel J."/>
        </authorList>
    </citation>
    <scope>NUCLEOTIDE SEQUENCE [LARGE SCALE GENOMIC DNA]</scope>
    <source>
        <strain evidence="9">TSY1</strain>
    </source>
</reference>